<dbReference type="Proteomes" id="UP000054383">
    <property type="component" value="Unassembled WGS sequence"/>
</dbReference>
<dbReference type="EMBL" id="CVMT01000006">
    <property type="protein sequence ID" value="CRG89433.1"/>
    <property type="molecule type" value="Genomic_DNA"/>
</dbReference>
<feature type="compositionally biased region" description="Basic and acidic residues" evidence="1">
    <location>
        <begin position="43"/>
        <end position="58"/>
    </location>
</feature>
<protein>
    <submittedName>
        <fullName evidence="2">Uncharacterized protein</fullName>
    </submittedName>
</protein>
<proteinExistence type="predicted"/>
<evidence type="ECO:0000256" key="1">
    <source>
        <dbReference type="SAM" id="MobiDB-lite"/>
    </source>
</evidence>
<evidence type="ECO:0000313" key="3">
    <source>
        <dbReference type="Proteomes" id="UP000054383"/>
    </source>
</evidence>
<evidence type="ECO:0000313" key="2">
    <source>
        <dbReference type="EMBL" id="CRG89433.1"/>
    </source>
</evidence>
<feature type="region of interest" description="Disordered" evidence="1">
    <location>
        <begin position="1"/>
        <end position="94"/>
    </location>
</feature>
<feature type="compositionally biased region" description="Low complexity" evidence="1">
    <location>
        <begin position="74"/>
        <end position="90"/>
    </location>
</feature>
<sequence length="241" mass="26402">MAPLATTTQKPVVHGTSDNQVASPNGPKSKKNRRKAAKKPKNEKKPEPQGAKETKEAIPPRTRLPFVDLSLPGTAKTTRTGKTTPLKTDTVPSDNKVCVQETQAKELISNIPSEGVFRVPRHKCIPDTQAKEPTSNTASEGVFRVPRHKSVPETQAKKPASNTASDGVFRVPRYKSVPESKAKVIFLSNGGFYYPILKPGSKFGAFNLPSSSPIEMIEVNETDYSNWTLPQYPVIKPEENV</sequence>
<accession>A0A0U1M1J1</accession>
<feature type="compositionally biased region" description="Polar residues" evidence="1">
    <location>
        <begin position="1"/>
        <end position="23"/>
    </location>
</feature>
<dbReference type="AlphaFoldDB" id="A0A0U1M1J1"/>
<keyword evidence="3" id="KW-1185">Reference proteome</keyword>
<feature type="region of interest" description="Disordered" evidence="1">
    <location>
        <begin position="127"/>
        <end position="165"/>
    </location>
</feature>
<gene>
    <name evidence="2" type="ORF">PISL3812_06469</name>
</gene>
<feature type="compositionally biased region" description="Basic residues" evidence="1">
    <location>
        <begin position="28"/>
        <end position="42"/>
    </location>
</feature>
<organism evidence="2 3">
    <name type="scientific">Talaromyces islandicus</name>
    <name type="common">Penicillium islandicum</name>
    <dbReference type="NCBI Taxonomy" id="28573"/>
    <lineage>
        <taxon>Eukaryota</taxon>
        <taxon>Fungi</taxon>
        <taxon>Dikarya</taxon>
        <taxon>Ascomycota</taxon>
        <taxon>Pezizomycotina</taxon>
        <taxon>Eurotiomycetes</taxon>
        <taxon>Eurotiomycetidae</taxon>
        <taxon>Eurotiales</taxon>
        <taxon>Trichocomaceae</taxon>
        <taxon>Talaromyces</taxon>
        <taxon>Talaromyces sect. Islandici</taxon>
    </lineage>
</organism>
<reference evidence="2 3" key="1">
    <citation type="submission" date="2015-04" db="EMBL/GenBank/DDBJ databases">
        <authorList>
            <person name="Syromyatnikov M.Y."/>
            <person name="Popov V.N."/>
        </authorList>
    </citation>
    <scope>NUCLEOTIDE SEQUENCE [LARGE SCALE GENOMIC DNA]</scope>
    <source>
        <strain evidence="2">WF-38-12</strain>
    </source>
</reference>
<dbReference type="OrthoDB" id="10671339at2759"/>
<name>A0A0U1M1J1_TALIS</name>